<feature type="transmembrane region" description="Helical" evidence="3">
    <location>
        <begin position="106"/>
        <end position="122"/>
    </location>
</feature>
<proteinExistence type="predicted"/>
<sequence>MDTLNHYATLTPQQLKQLRLVSLAGATLMLCFIFADLQILPASLHQVYLISRLLIQVPLCGLFILITFIPFYAKIHQWAVCFILLGVVYANYWLILRCWQLEGFSFPYEGTVMYSLFVLFVFRIKFNFALFFVTCTLIGFVLLITIYPIYGDRNSVSLGFVMCGLVVGLMGVYQIEAVLKKLSFMNQKLIHLSQIDQLTNILNRGTYEIYFTHLLESNKRSACSICIFFIDLDNFKAYNDGYGHVKGDEVIRLQADILKNIFRRNTDIVARYGGEEYVVVTSNLTQQQCIDSAKEIIHGWKQHKVPHGKTAGQEFVSCSIGFYQEILDKTSTKEELVDKADKALYQAKTRGRNQFVQYID</sequence>
<dbReference type="Proteomes" id="UP001521137">
    <property type="component" value="Unassembled WGS sequence"/>
</dbReference>
<feature type="transmembrane region" description="Helical" evidence="3">
    <location>
        <begin position="78"/>
        <end position="94"/>
    </location>
</feature>
<dbReference type="InterPro" id="IPR029787">
    <property type="entry name" value="Nucleotide_cyclase"/>
</dbReference>
<feature type="domain" description="GGDEF" evidence="4">
    <location>
        <begin position="223"/>
        <end position="360"/>
    </location>
</feature>
<dbReference type="InterPro" id="IPR050469">
    <property type="entry name" value="Diguanylate_Cyclase"/>
</dbReference>
<dbReference type="PANTHER" id="PTHR45138">
    <property type="entry name" value="REGULATORY COMPONENTS OF SENSORY TRANSDUCTION SYSTEM"/>
    <property type="match status" value="1"/>
</dbReference>
<dbReference type="EMBL" id="JAKGAS010000017">
    <property type="protein sequence ID" value="MCF2950318.1"/>
    <property type="molecule type" value="Genomic_DNA"/>
</dbReference>
<evidence type="ECO:0000313" key="5">
    <source>
        <dbReference type="EMBL" id="MCF2950318.1"/>
    </source>
</evidence>
<keyword evidence="3" id="KW-1133">Transmembrane helix</keyword>
<dbReference type="InterPro" id="IPR043128">
    <property type="entry name" value="Rev_trsase/Diguanyl_cyclase"/>
</dbReference>
<evidence type="ECO:0000256" key="2">
    <source>
        <dbReference type="ARBA" id="ARBA00034247"/>
    </source>
</evidence>
<accession>A0ABS9DE84</accession>
<dbReference type="Pfam" id="PF00990">
    <property type="entry name" value="GGDEF"/>
    <property type="match status" value="1"/>
</dbReference>
<feature type="transmembrane region" description="Helical" evidence="3">
    <location>
        <begin position="129"/>
        <end position="150"/>
    </location>
</feature>
<evidence type="ECO:0000256" key="3">
    <source>
        <dbReference type="SAM" id="Phobius"/>
    </source>
</evidence>
<dbReference type="EC" id="2.7.7.65" evidence="1"/>
<name>A0ABS9DE84_9ALTE</name>
<keyword evidence="6" id="KW-1185">Reference proteome</keyword>
<dbReference type="SMART" id="SM00267">
    <property type="entry name" value="GGDEF"/>
    <property type="match status" value="1"/>
</dbReference>
<dbReference type="CDD" id="cd01949">
    <property type="entry name" value="GGDEF"/>
    <property type="match status" value="1"/>
</dbReference>
<feature type="transmembrane region" description="Helical" evidence="3">
    <location>
        <begin position="156"/>
        <end position="179"/>
    </location>
</feature>
<dbReference type="PANTHER" id="PTHR45138:SF9">
    <property type="entry name" value="DIGUANYLATE CYCLASE DGCM-RELATED"/>
    <property type="match status" value="1"/>
</dbReference>
<gene>
    <name evidence="5" type="ORF">L0668_19575</name>
</gene>
<feature type="transmembrane region" description="Helical" evidence="3">
    <location>
        <begin position="53"/>
        <end position="71"/>
    </location>
</feature>
<evidence type="ECO:0000256" key="1">
    <source>
        <dbReference type="ARBA" id="ARBA00012528"/>
    </source>
</evidence>
<keyword evidence="3" id="KW-0812">Transmembrane</keyword>
<evidence type="ECO:0000259" key="4">
    <source>
        <dbReference type="PROSITE" id="PS50887"/>
    </source>
</evidence>
<comment type="catalytic activity">
    <reaction evidence="2">
        <text>2 GTP = 3',3'-c-di-GMP + 2 diphosphate</text>
        <dbReference type="Rhea" id="RHEA:24898"/>
        <dbReference type="ChEBI" id="CHEBI:33019"/>
        <dbReference type="ChEBI" id="CHEBI:37565"/>
        <dbReference type="ChEBI" id="CHEBI:58805"/>
        <dbReference type="EC" id="2.7.7.65"/>
    </reaction>
</comment>
<keyword evidence="3" id="KW-0472">Membrane</keyword>
<dbReference type="PROSITE" id="PS50887">
    <property type="entry name" value="GGDEF"/>
    <property type="match status" value="1"/>
</dbReference>
<dbReference type="SUPFAM" id="SSF55073">
    <property type="entry name" value="Nucleotide cyclase"/>
    <property type="match status" value="1"/>
</dbReference>
<protein>
    <recommendedName>
        <fullName evidence="1">diguanylate cyclase</fullName>
        <ecNumber evidence="1">2.7.7.65</ecNumber>
    </recommendedName>
</protein>
<organism evidence="5 6">
    <name type="scientific">Paraglaciecola algarum</name>
    <dbReference type="NCBI Taxonomy" id="3050085"/>
    <lineage>
        <taxon>Bacteria</taxon>
        <taxon>Pseudomonadati</taxon>
        <taxon>Pseudomonadota</taxon>
        <taxon>Gammaproteobacteria</taxon>
        <taxon>Alteromonadales</taxon>
        <taxon>Alteromonadaceae</taxon>
        <taxon>Paraglaciecola</taxon>
    </lineage>
</organism>
<dbReference type="InterPro" id="IPR000160">
    <property type="entry name" value="GGDEF_dom"/>
</dbReference>
<feature type="transmembrane region" description="Helical" evidence="3">
    <location>
        <begin position="20"/>
        <end position="41"/>
    </location>
</feature>
<comment type="caution">
    <text evidence="5">The sequence shown here is derived from an EMBL/GenBank/DDBJ whole genome shotgun (WGS) entry which is preliminary data.</text>
</comment>
<evidence type="ECO:0000313" key="6">
    <source>
        <dbReference type="Proteomes" id="UP001521137"/>
    </source>
</evidence>
<dbReference type="NCBIfam" id="TIGR00254">
    <property type="entry name" value="GGDEF"/>
    <property type="match status" value="1"/>
</dbReference>
<reference evidence="5 6" key="1">
    <citation type="submission" date="2022-01" db="EMBL/GenBank/DDBJ databases">
        <title>Paraglaciecola sp. G1-23.</title>
        <authorList>
            <person name="Jin M.S."/>
            <person name="Han D.M."/>
            <person name="Kim H.M."/>
            <person name="Jeon C.O."/>
        </authorList>
    </citation>
    <scope>NUCLEOTIDE SEQUENCE [LARGE SCALE GENOMIC DNA]</scope>
    <source>
        <strain evidence="5 6">G1-23</strain>
    </source>
</reference>
<dbReference type="Gene3D" id="3.30.70.270">
    <property type="match status" value="1"/>
</dbReference>
<dbReference type="RefSeq" id="WP_235314416.1">
    <property type="nucleotide sequence ID" value="NZ_JAKGAS010000017.1"/>
</dbReference>